<comment type="caution">
    <text evidence="2">The sequence shown here is derived from an EMBL/GenBank/DDBJ whole genome shotgun (WGS) entry which is preliminary data.</text>
</comment>
<dbReference type="InterPro" id="IPR053144">
    <property type="entry name" value="Acetyltransferase_Butenolide"/>
</dbReference>
<evidence type="ECO:0000313" key="2">
    <source>
        <dbReference type="EMBL" id="MBJ8325987.1"/>
    </source>
</evidence>
<reference evidence="2 3" key="1">
    <citation type="journal article" date="2021" name="Int. J. Syst. Evol. Microbiol.">
        <title>Streptococcus vicugnae sp. nov., isolated from faeces of alpacas (Vicugna pacos) and cattle (Bos taurus), Streptococcus zalophi sp. nov., and Streptococcus pacificus sp. nov., isolated from respiratory tract of California sea lions (Zalophus californianus).</title>
        <authorList>
            <person name="Volokhov D.V."/>
            <person name="Zagorodnyaya T.A."/>
            <person name="Shen Z."/>
            <person name="Blom J."/>
            <person name="Furtak V.A."/>
            <person name="Eisenberg T."/>
            <person name="Fan P."/>
            <person name="Jeong K.C."/>
            <person name="Gao Y."/>
            <person name="Zhang S."/>
            <person name="Amselle M."/>
        </authorList>
    </citation>
    <scope>NUCLEOTIDE SEQUENCE [LARGE SCALE GENOMIC DNA]</scope>
    <source>
        <strain evidence="2 3">CSL7591</strain>
    </source>
</reference>
<dbReference type="PANTHER" id="PTHR43233:SF1">
    <property type="entry name" value="FAMILY N-ACETYLTRANSFERASE, PUTATIVE (AFU_ORTHOLOGUE AFUA_6G03350)-RELATED"/>
    <property type="match status" value="1"/>
</dbReference>
<proteinExistence type="predicted"/>
<dbReference type="PANTHER" id="PTHR43233">
    <property type="entry name" value="FAMILY N-ACETYLTRANSFERASE, PUTATIVE (AFU_ORTHOLOGUE AFUA_6G03350)-RELATED"/>
    <property type="match status" value="1"/>
</dbReference>
<dbReference type="PROSITE" id="PS51186">
    <property type="entry name" value="GNAT"/>
    <property type="match status" value="1"/>
</dbReference>
<accession>A0ABS0ZJ11</accession>
<feature type="domain" description="N-acetyltransferase" evidence="1">
    <location>
        <begin position="1"/>
        <end position="139"/>
    </location>
</feature>
<gene>
    <name evidence="2" type="ORF">JHK62_04805</name>
</gene>
<protein>
    <submittedName>
        <fullName evidence="2">GNAT family N-acetyltransferase</fullName>
    </submittedName>
</protein>
<keyword evidence="3" id="KW-1185">Reference proteome</keyword>
<evidence type="ECO:0000313" key="3">
    <source>
        <dbReference type="Proteomes" id="UP000653045"/>
    </source>
</evidence>
<sequence>MEYKTFHSERIDEVYQIYRENQWSEYLSDKNKLSRAFEQSLYVLGAFEKNQLVGLARCIGDGEFILYVQDIIVKPSHHRKGIGRELMRRLSLKYPTIRQFMLITDKNDDISNAFYQSLGFSKDLNGYPINHYFRSQPID</sequence>
<evidence type="ECO:0000259" key="1">
    <source>
        <dbReference type="PROSITE" id="PS51186"/>
    </source>
</evidence>
<dbReference type="Gene3D" id="3.40.630.30">
    <property type="match status" value="1"/>
</dbReference>
<dbReference type="SUPFAM" id="SSF55729">
    <property type="entry name" value="Acyl-CoA N-acyltransferases (Nat)"/>
    <property type="match status" value="1"/>
</dbReference>
<name>A0ABS0ZJ11_9STRE</name>
<dbReference type="InterPro" id="IPR016181">
    <property type="entry name" value="Acyl_CoA_acyltransferase"/>
</dbReference>
<dbReference type="CDD" id="cd04301">
    <property type="entry name" value="NAT_SF"/>
    <property type="match status" value="1"/>
</dbReference>
<dbReference type="InterPro" id="IPR000182">
    <property type="entry name" value="GNAT_dom"/>
</dbReference>
<organism evidence="2 3">
    <name type="scientific">Streptococcus pacificus</name>
    <dbReference type="NCBI Taxonomy" id="2740577"/>
    <lineage>
        <taxon>Bacteria</taxon>
        <taxon>Bacillati</taxon>
        <taxon>Bacillota</taxon>
        <taxon>Bacilli</taxon>
        <taxon>Lactobacillales</taxon>
        <taxon>Streptococcaceae</taxon>
        <taxon>Streptococcus</taxon>
    </lineage>
</organism>
<dbReference type="EMBL" id="JAENBO010000003">
    <property type="protein sequence ID" value="MBJ8325987.1"/>
    <property type="molecule type" value="Genomic_DNA"/>
</dbReference>
<dbReference type="Proteomes" id="UP000653045">
    <property type="component" value="Unassembled WGS sequence"/>
</dbReference>
<dbReference type="Pfam" id="PF00583">
    <property type="entry name" value="Acetyltransf_1"/>
    <property type="match status" value="1"/>
</dbReference>